<dbReference type="InterPro" id="IPR038765">
    <property type="entry name" value="Papain-like_cys_pep_sf"/>
</dbReference>
<evidence type="ECO:0000256" key="3">
    <source>
        <dbReference type="ARBA" id="ARBA00022801"/>
    </source>
</evidence>
<evidence type="ECO:0000259" key="4">
    <source>
        <dbReference type="Pfam" id="PF02902"/>
    </source>
</evidence>
<gene>
    <name evidence="5" type="ORF">HAX54_033681</name>
</gene>
<evidence type="ECO:0000313" key="5">
    <source>
        <dbReference type="EMBL" id="MCD9645039.1"/>
    </source>
</evidence>
<feature type="non-terminal residue" evidence="5">
    <location>
        <position position="73"/>
    </location>
</feature>
<organism evidence="5 6">
    <name type="scientific">Datura stramonium</name>
    <name type="common">Jimsonweed</name>
    <name type="synonym">Common thornapple</name>
    <dbReference type="NCBI Taxonomy" id="4076"/>
    <lineage>
        <taxon>Eukaryota</taxon>
        <taxon>Viridiplantae</taxon>
        <taxon>Streptophyta</taxon>
        <taxon>Embryophyta</taxon>
        <taxon>Tracheophyta</taxon>
        <taxon>Spermatophyta</taxon>
        <taxon>Magnoliopsida</taxon>
        <taxon>eudicotyledons</taxon>
        <taxon>Gunneridae</taxon>
        <taxon>Pentapetalae</taxon>
        <taxon>asterids</taxon>
        <taxon>lamiids</taxon>
        <taxon>Solanales</taxon>
        <taxon>Solanaceae</taxon>
        <taxon>Solanoideae</taxon>
        <taxon>Datureae</taxon>
        <taxon>Datura</taxon>
    </lineage>
</organism>
<dbReference type="Pfam" id="PF02902">
    <property type="entry name" value="Peptidase_C48"/>
    <property type="match status" value="1"/>
</dbReference>
<keyword evidence="3" id="KW-0378">Hydrolase</keyword>
<proteinExistence type="inferred from homology"/>
<keyword evidence="2" id="KW-0645">Protease</keyword>
<evidence type="ECO:0000313" key="6">
    <source>
        <dbReference type="Proteomes" id="UP000823775"/>
    </source>
</evidence>
<comment type="similarity">
    <text evidence="1">Belongs to the peptidase C48 family.</text>
</comment>
<dbReference type="EMBL" id="JACEIK010004319">
    <property type="protein sequence ID" value="MCD9645039.1"/>
    <property type="molecule type" value="Genomic_DNA"/>
</dbReference>
<dbReference type="SUPFAM" id="SSF54001">
    <property type="entry name" value="Cysteine proteinases"/>
    <property type="match status" value="1"/>
</dbReference>
<feature type="domain" description="Ubiquitin-like protease family profile" evidence="4">
    <location>
        <begin position="12"/>
        <end position="65"/>
    </location>
</feature>
<comment type="caution">
    <text evidence="5">The sequence shown here is derived from an EMBL/GenBank/DDBJ whole genome shotgun (WGS) entry which is preliminary data.</text>
</comment>
<dbReference type="Proteomes" id="UP000823775">
    <property type="component" value="Unassembled WGS sequence"/>
</dbReference>
<sequence length="73" mass="8634">MFDHLLPKLLNEEWIYERKKGLPKNDTWAACGPYSLAFIEHLIINSSMNLINDNTIERMQWRWAVGMVDNELV</sequence>
<keyword evidence="6" id="KW-1185">Reference proteome</keyword>
<accession>A0ABS8VG90</accession>
<name>A0ABS8VG90_DATST</name>
<evidence type="ECO:0000256" key="2">
    <source>
        <dbReference type="ARBA" id="ARBA00022670"/>
    </source>
</evidence>
<protein>
    <recommendedName>
        <fullName evidence="4">Ubiquitin-like protease family profile domain-containing protein</fullName>
    </recommendedName>
</protein>
<evidence type="ECO:0000256" key="1">
    <source>
        <dbReference type="ARBA" id="ARBA00005234"/>
    </source>
</evidence>
<dbReference type="InterPro" id="IPR003653">
    <property type="entry name" value="Peptidase_C48_C"/>
</dbReference>
<reference evidence="5 6" key="1">
    <citation type="journal article" date="2021" name="BMC Genomics">
        <title>Datura genome reveals duplications of psychoactive alkaloid biosynthetic genes and high mutation rate following tissue culture.</title>
        <authorList>
            <person name="Rajewski A."/>
            <person name="Carter-House D."/>
            <person name="Stajich J."/>
            <person name="Litt A."/>
        </authorList>
    </citation>
    <scope>NUCLEOTIDE SEQUENCE [LARGE SCALE GENOMIC DNA]</scope>
    <source>
        <strain evidence="5">AR-01</strain>
    </source>
</reference>